<dbReference type="GO" id="GO:0006261">
    <property type="term" value="P:DNA-templated DNA replication"/>
    <property type="evidence" value="ECO:0007669"/>
    <property type="project" value="TreeGrafter"/>
</dbReference>
<evidence type="ECO:0000256" key="1">
    <source>
        <dbReference type="ARBA" id="ARBA00012417"/>
    </source>
</evidence>
<dbReference type="EMBL" id="VRTS01000001">
    <property type="protein sequence ID" value="TXK65873.1"/>
    <property type="molecule type" value="Genomic_DNA"/>
</dbReference>
<evidence type="ECO:0000256" key="3">
    <source>
        <dbReference type="ARBA" id="ARBA00049244"/>
    </source>
</evidence>
<dbReference type="EC" id="2.7.7.7" evidence="1"/>
<dbReference type="SUPFAM" id="SSF52540">
    <property type="entry name" value="P-loop containing nucleoside triphosphate hydrolases"/>
    <property type="match status" value="1"/>
</dbReference>
<dbReference type="Gene3D" id="3.40.50.300">
    <property type="entry name" value="P-loop containing nucleotide triphosphate hydrolases"/>
    <property type="match status" value="1"/>
</dbReference>
<dbReference type="InterPro" id="IPR003593">
    <property type="entry name" value="AAA+_ATPase"/>
</dbReference>
<dbReference type="SMART" id="SM00382">
    <property type="entry name" value="AAA"/>
    <property type="match status" value="1"/>
</dbReference>
<proteinExistence type="predicted"/>
<dbReference type="OrthoDB" id="9811073at2"/>
<gene>
    <name evidence="5" type="primary">holB</name>
    <name evidence="5" type="ORF">FU658_01900</name>
</gene>
<protein>
    <recommendedName>
        <fullName evidence="1">DNA-directed DNA polymerase</fullName>
        <ecNumber evidence="1">2.7.7.7</ecNumber>
    </recommendedName>
</protein>
<evidence type="ECO:0000313" key="6">
    <source>
        <dbReference type="Proteomes" id="UP000321248"/>
    </source>
</evidence>
<keyword evidence="6" id="KW-1185">Reference proteome</keyword>
<feature type="domain" description="AAA+ ATPase" evidence="4">
    <location>
        <begin position="25"/>
        <end position="175"/>
    </location>
</feature>
<dbReference type="GO" id="GO:0008408">
    <property type="term" value="F:3'-5' exonuclease activity"/>
    <property type="evidence" value="ECO:0007669"/>
    <property type="project" value="InterPro"/>
</dbReference>
<sequence>MSGGLAPWQETVLERLVAAHEAGRLGHALLLTGAQGLGKHAVAQALAARLLCATPESGRACGRCRHCVLLAAGTHPDFQHVTFEINEKSGKLRTEVIIDQMRRLGEWFALTPQLGGAQVALIDPADALNRSAANSLLKTLEEPSGNRFLLLVSHRSHQLPATIRSRCHRFELRMPTREQGLAWLQAQGVAGAADALDAARGNPGLAAQWAASGTLELRREVMSELAAVAGGRVAPLDLGKAWAADDALDLRLQLAAEHAQRLCASMQGLAEPDRLTATADFQKLSTWFDAANRSRRLLGTTVRLDLAVAGLLRDWRSACVGQ</sequence>
<evidence type="ECO:0000259" key="4">
    <source>
        <dbReference type="SMART" id="SM00382"/>
    </source>
</evidence>
<keyword evidence="5" id="KW-0548">Nucleotidyltransferase</keyword>
<comment type="caution">
    <text evidence="5">The sequence shown here is derived from an EMBL/GenBank/DDBJ whole genome shotgun (WGS) entry which is preliminary data.</text>
</comment>
<evidence type="ECO:0000256" key="2">
    <source>
        <dbReference type="ARBA" id="ARBA00022932"/>
    </source>
</evidence>
<evidence type="ECO:0000313" key="5">
    <source>
        <dbReference type="EMBL" id="TXK65873.1"/>
    </source>
</evidence>
<dbReference type="GO" id="GO:0009360">
    <property type="term" value="C:DNA polymerase III complex"/>
    <property type="evidence" value="ECO:0007669"/>
    <property type="project" value="TreeGrafter"/>
</dbReference>
<comment type="catalytic activity">
    <reaction evidence="3">
        <text>DNA(n) + a 2'-deoxyribonucleoside 5'-triphosphate = DNA(n+1) + diphosphate</text>
        <dbReference type="Rhea" id="RHEA:22508"/>
        <dbReference type="Rhea" id="RHEA-COMP:17339"/>
        <dbReference type="Rhea" id="RHEA-COMP:17340"/>
        <dbReference type="ChEBI" id="CHEBI:33019"/>
        <dbReference type="ChEBI" id="CHEBI:61560"/>
        <dbReference type="ChEBI" id="CHEBI:173112"/>
        <dbReference type="EC" id="2.7.7.7"/>
    </reaction>
</comment>
<dbReference type="AlphaFoldDB" id="A0A5C8L147"/>
<dbReference type="PANTHER" id="PTHR11669:SF8">
    <property type="entry name" value="DNA POLYMERASE III SUBUNIT DELTA"/>
    <property type="match status" value="1"/>
</dbReference>
<dbReference type="InterPro" id="IPR004622">
    <property type="entry name" value="DNA_pol_HolB"/>
</dbReference>
<dbReference type="Pfam" id="PF13177">
    <property type="entry name" value="DNA_pol3_delta2"/>
    <property type="match status" value="1"/>
</dbReference>
<dbReference type="RefSeq" id="WP_147890546.1">
    <property type="nucleotide sequence ID" value="NZ_VRTS01000001.1"/>
</dbReference>
<accession>A0A5C8L147</accession>
<dbReference type="InterPro" id="IPR027417">
    <property type="entry name" value="P-loop_NTPase"/>
</dbReference>
<dbReference type="PANTHER" id="PTHR11669">
    <property type="entry name" value="REPLICATION FACTOR C / DNA POLYMERASE III GAMMA-TAU SUBUNIT"/>
    <property type="match status" value="1"/>
</dbReference>
<organism evidence="5 6">
    <name type="scientific">Alkalisalibacterium limincola</name>
    <dbReference type="NCBI Taxonomy" id="2699169"/>
    <lineage>
        <taxon>Bacteria</taxon>
        <taxon>Pseudomonadati</taxon>
        <taxon>Pseudomonadota</taxon>
        <taxon>Gammaproteobacteria</taxon>
        <taxon>Lysobacterales</taxon>
        <taxon>Lysobacteraceae</taxon>
        <taxon>Alkalisalibacterium</taxon>
    </lineage>
</organism>
<dbReference type="InterPro" id="IPR050238">
    <property type="entry name" value="DNA_Rep/Repair_Clamp_Loader"/>
</dbReference>
<name>A0A5C8L147_9GAMM</name>
<reference evidence="5 6" key="1">
    <citation type="submission" date="2019-08" db="EMBL/GenBank/DDBJ databases">
        <authorList>
            <person name="Karlyshev A.V."/>
        </authorList>
    </citation>
    <scope>NUCLEOTIDE SEQUENCE [LARGE SCALE GENOMIC DNA]</scope>
    <source>
        <strain evidence="5 6">Alg18-2.2</strain>
    </source>
</reference>
<keyword evidence="2" id="KW-0239">DNA-directed DNA polymerase</keyword>
<dbReference type="GO" id="GO:0003887">
    <property type="term" value="F:DNA-directed DNA polymerase activity"/>
    <property type="evidence" value="ECO:0007669"/>
    <property type="project" value="UniProtKB-KW"/>
</dbReference>
<dbReference type="Proteomes" id="UP000321248">
    <property type="component" value="Unassembled WGS sequence"/>
</dbReference>
<keyword evidence="5" id="KW-0808">Transferase</keyword>
<dbReference type="NCBIfam" id="TIGR00678">
    <property type="entry name" value="holB"/>
    <property type="match status" value="1"/>
</dbReference>